<reference evidence="1 2" key="1">
    <citation type="submission" date="2015-06" db="EMBL/GenBank/DDBJ databases">
        <title>Draft genome assembly of filamentous brackish cyanobacterium Limnoraphis robusta strain CS-951.</title>
        <authorList>
            <person name="Willis A."/>
            <person name="Parks M."/>
            <person name="Burford M.A."/>
        </authorList>
    </citation>
    <scope>NUCLEOTIDE SEQUENCE [LARGE SCALE GENOMIC DNA]</scope>
    <source>
        <strain evidence="1 2">CS-951</strain>
    </source>
</reference>
<proteinExistence type="predicted"/>
<dbReference type="Proteomes" id="UP000033607">
    <property type="component" value="Unassembled WGS sequence"/>
</dbReference>
<evidence type="ECO:0000313" key="2">
    <source>
        <dbReference type="Proteomes" id="UP000033607"/>
    </source>
</evidence>
<dbReference type="AlphaFoldDB" id="A0A0J9HML8"/>
<name>A0A0J9HML8_9CYAN</name>
<sequence length="60" mass="6896">MKNSTQTLDYPLFRIDYIWYSPDGESKMTKVLASTGSDHLPVETQVYFRPFAALNPQNLV</sequence>
<gene>
    <name evidence="1" type="ORF">WN50_35200</name>
</gene>
<evidence type="ECO:0008006" key="3">
    <source>
        <dbReference type="Google" id="ProtNLM"/>
    </source>
</evidence>
<accession>A0A0J9HML8</accession>
<evidence type="ECO:0000313" key="1">
    <source>
        <dbReference type="EMBL" id="KMW70444.1"/>
    </source>
</evidence>
<organism evidence="1 2">
    <name type="scientific">Limnoraphis robusta CS-951</name>
    <dbReference type="NCBI Taxonomy" id="1637645"/>
    <lineage>
        <taxon>Bacteria</taxon>
        <taxon>Bacillati</taxon>
        <taxon>Cyanobacteriota</taxon>
        <taxon>Cyanophyceae</taxon>
        <taxon>Oscillatoriophycideae</taxon>
        <taxon>Oscillatoriales</taxon>
        <taxon>Sirenicapillariaceae</taxon>
        <taxon>Limnoraphis</taxon>
    </lineage>
</organism>
<dbReference type="InterPro" id="IPR036691">
    <property type="entry name" value="Endo/exonu/phosph_ase_sf"/>
</dbReference>
<protein>
    <recommendedName>
        <fullName evidence="3">Endonuclease/exonuclease/phosphatase domain-containing protein</fullName>
    </recommendedName>
</protein>
<dbReference type="EMBL" id="LATL02000168">
    <property type="protein sequence ID" value="KMW70444.1"/>
    <property type="molecule type" value="Genomic_DNA"/>
</dbReference>
<comment type="caution">
    <text evidence="1">The sequence shown here is derived from an EMBL/GenBank/DDBJ whole genome shotgun (WGS) entry which is preliminary data.</text>
</comment>
<dbReference type="SUPFAM" id="SSF56219">
    <property type="entry name" value="DNase I-like"/>
    <property type="match status" value="1"/>
</dbReference>
<dbReference type="Gene3D" id="3.60.10.10">
    <property type="entry name" value="Endonuclease/exonuclease/phosphatase"/>
    <property type="match status" value="1"/>
</dbReference>